<dbReference type="Pfam" id="PF01638">
    <property type="entry name" value="HxlR"/>
    <property type="match status" value="1"/>
</dbReference>
<dbReference type="SUPFAM" id="SSF46785">
    <property type="entry name" value="Winged helix' DNA-binding domain"/>
    <property type="match status" value="1"/>
</dbReference>
<accession>A0A0R1V0C4</accession>
<evidence type="ECO:0000256" key="3">
    <source>
        <dbReference type="ARBA" id="ARBA00023163"/>
    </source>
</evidence>
<reference evidence="5 6" key="1">
    <citation type="journal article" date="2015" name="Genome Announc.">
        <title>Expanding the biotechnology potential of lactobacilli through comparative genomics of 213 strains and associated genera.</title>
        <authorList>
            <person name="Sun Z."/>
            <person name="Harris H.M."/>
            <person name="McCann A."/>
            <person name="Guo C."/>
            <person name="Argimon S."/>
            <person name="Zhang W."/>
            <person name="Yang X."/>
            <person name="Jeffery I.B."/>
            <person name="Cooney J.C."/>
            <person name="Kagawa T.F."/>
            <person name="Liu W."/>
            <person name="Song Y."/>
            <person name="Salvetti E."/>
            <person name="Wrobel A."/>
            <person name="Rasinkangas P."/>
            <person name="Parkhill J."/>
            <person name="Rea M.C."/>
            <person name="O'Sullivan O."/>
            <person name="Ritari J."/>
            <person name="Douillard F.P."/>
            <person name="Paul Ross R."/>
            <person name="Yang R."/>
            <person name="Briner A.E."/>
            <person name="Felis G.E."/>
            <person name="de Vos W.M."/>
            <person name="Barrangou R."/>
            <person name="Klaenhammer T.R."/>
            <person name="Caufield P.W."/>
            <person name="Cui Y."/>
            <person name="Zhang H."/>
            <person name="O'Toole P.W."/>
        </authorList>
    </citation>
    <scope>NUCLEOTIDE SEQUENCE [LARGE SCALE GENOMIC DNA]</scope>
    <source>
        <strain evidence="5 6">DSM 16230</strain>
    </source>
</reference>
<dbReference type="PROSITE" id="PS51118">
    <property type="entry name" value="HTH_HXLR"/>
    <property type="match status" value="1"/>
</dbReference>
<dbReference type="Proteomes" id="UP000051166">
    <property type="component" value="Unassembled WGS sequence"/>
</dbReference>
<evidence type="ECO:0000313" key="5">
    <source>
        <dbReference type="EMBL" id="KRL98910.1"/>
    </source>
</evidence>
<keyword evidence="6" id="KW-1185">Reference proteome</keyword>
<sequence length="66" mass="7373">MLALQLSELQEDQIIKRQVTATFHTEYSLTAWGQSLAPLVTALNSWGRHYLKENAGKIAGNNNLDC</sequence>
<dbReference type="InterPro" id="IPR036390">
    <property type="entry name" value="WH_DNA-bd_sf"/>
</dbReference>
<keyword evidence="3" id="KW-0804">Transcription</keyword>
<dbReference type="PANTHER" id="PTHR33204:SF29">
    <property type="entry name" value="TRANSCRIPTIONAL REGULATOR"/>
    <property type="match status" value="1"/>
</dbReference>
<proteinExistence type="predicted"/>
<dbReference type="GO" id="GO:0003677">
    <property type="term" value="F:DNA binding"/>
    <property type="evidence" value="ECO:0007669"/>
    <property type="project" value="UniProtKB-KW"/>
</dbReference>
<organism evidence="5 6">
    <name type="scientific">Liquorilactobacillus satsumensis DSM 16230 = JCM 12392</name>
    <dbReference type="NCBI Taxonomy" id="1423801"/>
    <lineage>
        <taxon>Bacteria</taxon>
        <taxon>Bacillati</taxon>
        <taxon>Bacillota</taxon>
        <taxon>Bacilli</taxon>
        <taxon>Lactobacillales</taxon>
        <taxon>Lactobacillaceae</taxon>
        <taxon>Liquorilactobacillus</taxon>
    </lineage>
</organism>
<evidence type="ECO:0000313" key="6">
    <source>
        <dbReference type="Proteomes" id="UP000051166"/>
    </source>
</evidence>
<dbReference type="PANTHER" id="PTHR33204">
    <property type="entry name" value="TRANSCRIPTIONAL REGULATOR, MARR FAMILY"/>
    <property type="match status" value="1"/>
</dbReference>
<dbReference type="Gene3D" id="1.10.10.10">
    <property type="entry name" value="Winged helix-like DNA-binding domain superfamily/Winged helix DNA-binding domain"/>
    <property type="match status" value="1"/>
</dbReference>
<dbReference type="InterPro" id="IPR002577">
    <property type="entry name" value="HTH_HxlR"/>
</dbReference>
<protein>
    <recommendedName>
        <fullName evidence="4">HTH hxlR-type domain-containing protein</fullName>
    </recommendedName>
</protein>
<feature type="domain" description="HTH hxlR-type" evidence="4">
    <location>
        <begin position="1"/>
        <end position="55"/>
    </location>
</feature>
<evidence type="ECO:0000256" key="1">
    <source>
        <dbReference type="ARBA" id="ARBA00023015"/>
    </source>
</evidence>
<gene>
    <name evidence="5" type="ORF">FD50_GL000725</name>
</gene>
<dbReference type="InterPro" id="IPR036388">
    <property type="entry name" value="WH-like_DNA-bd_sf"/>
</dbReference>
<dbReference type="AlphaFoldDB" id="A0A0R1V0C4"/>
<name>A0A0R1V0C4_9LACO</name>
<dbReference type="EMBL" id="AZFQ01000036">
    <property type="protein sequence ID" value="KRL98910.1"/>
    <property type="molecule type" value="Genomic_DNA"/>
</dbReference>
<evidence type="ECO:0000256" key="2">
    <source>
        <dbReference type="ARBA" id="ARBA00023125"/>
    </source>
</evidence>
<comment type="caution">
    <text evidence="5">The sequence shown here is derived from an EMBL/GenBank/DDBJ whole genome shotgun (WGS) entry which is preliminary data.</text>
</comment>
<keyword evidence="1" id="KW-0805">Transcription regulation</keyword>
<keyword evidence="2" id="KW-0238">DNA-binding</keyword>
<evidence type="ECO:0000259" key="4">
    <source>
        <dbReference type="PROSITE" id="PS51118"/>
    </source>
</evidence>
<dbReference type="PATRIC" id="fig|1423801.4.peg.736"/>